<reference evidence="2 3" key="1">
    <citation type="submission" date="2024-09" db="EMBL/GenBank/DDBJ databases">
        <authorList>
            <person name="Sun Q."/>
            <person name="Mori K."/>
        </authorList>
    </citation>
    <scope>NUCLEOTIDE SEQUENCE [LARGE SCALE GENOMIC DNA]</scope>
    <source>
        <strain evidence="2 3">JCM 13519</strain>
    </source>
</reference>
<organism evidence="2 3">
    <name type="scientific">Arthrobacter methylotrophus</name>
    <dbReference type="NCBI Taxonomy" id="121291"/>
    <lineage>
        <taxon>Bacteria</taxon>
        <taxon>Bacillati</taxon>
        <taxon>Actinomycetota</taxon>
        <taxon>Actinomycetes</taxon>
        <taxon>Micrococcales</taxon>
        <taxon>Micrococcaceae</taxon>
        <taxon>Arthrobacter</taxon>
    </lineage>
</organism>
<dbReference type="RefSeq" id="WP_376954328.1">
    <property type="nucleotide sequence ID" value="NZ_JBHMBH010000025.1"/>
</dbReference>
<dbReference type="InterPro" id="IPR023888">
    <property type="entry name" value="SdpC-like"/>
</dbReference>
<comment type="caution">
    <text evidence="2">The sequence shown here is derived from an EMBL/GenBank/DDBJ whole genome shotgun (WGS) entry which is preliminary data.</text>
</comment>
<proteinExistence type="predicted"/>
<protein>
    <recommendedName>
        <fullName evidence="4">Antimicrobial peptide, SdpC family</fullName>
    </recommendedName>
</protein>
<sequence>MKKAFSTGLISVLLLSSVPAGTPVFAAPNPSDSIQSVKKNDEARPRSLFQAIWFATGDQVAGLSENVRSQTFQTYLKKHASQETDIQQMANVVADTLEESQPGYLSTLHKNLTSGDAYQVESALAATSTDVLQTVREKYDFKGASVNKDGGASGNCLWVVAVAAVAVWSGAVVVNYAGVVNVAGAVNAVGWFNASVSVNVSGASSIQTVAATDEHRAATEDTVAALTTALAT</sequence>
<dbReference type="Pfam" id="PF26137">
    <property type="entry name" value="Toxin_SdpC"/>
    <property type="match status" value="1"/>
</dbReference>
<evidence type="ECO:0000313" key="3">
    <source>
        <dbReference type="Proteomes" id="UP001589536"/>
    </source>
</evidence>
<keyword evidence="1" id="KW-0732">Signal</keyword>
<dbReference type="EMBL" id="JBHMBH010000025">
    <property type="protein sequence ID" value="MFB9714704.1"/>
    <property type="molecule type" value="Genomic_DNA"/>
</dbReference>
<feature type="signal peptide" evidence="1">
    <location>
        <begin position="1"/>
        <end position="26"/>
    </location>
</feature>
<dbReference type="Proteomes" id="UP001589536">
    <property type="component" value="Unassembled WGS sequence"/>
</dbReference>
<evidence type="ECO:0000313" key="2">
    <source>
        <dbReference type="EMBL" id="MFB9714704.1"/>
    </source>
</evidence>
<keyword evidence="3" id="KW-1185">Reference proteome</keyword>
<gene>
    <name evidence="2" type="ORF">ACFFPI_11285</name>
</gene>
<evidence type="ECO:0000256" key="1">
    <source>
        <dbReference type="SAM" id="SignalP"/>
    </source>
</evidence>
<feature type="chain" id="PRO_5046044264" description="Antimicrobial peptide, SdpC family" evidence="1">
    <location>
        <begin position="27"/>
        <end position="232"/>
    </location>
</feature>
<accession>A0ABV5UQ88</accession>
<evidence type="ECO:0008006" key="4">
    <source>
        <dbReference type="Google" id="ProtNLM"/>
    </source>
</evidence>
<name>A0ABV5UQ88_9MICC</name>